<dbReference type="AlphaFoldDB" id="A0A6M0RR53"/>
<evidence type="ECO:0000313" key="11">
    <source>
        <dbReference type="Proteomes" id="UP000481033"/>
    </source>
</evidence>
<evidence type="ECO:0000256" key="6">
    <source>
        <dbReference type="ARBA" id="ARBA00023136"/>
    </source>
</evidence>
<evidence type="ECO:0000256" key="3">
    <source>
        <dbReference type="ARBA" id="ARBA00022448"/>
    </source>
</evidence>
<dbReference type="Proteomes" id="UP000481033">
    <property type="component" value="Unassembled WGS sequence"/>
</dbReference>
<evidence type="ECO:0000256" key="8">
    <source>
        <dbReference type="RuleBase" id="RU362002"/>
    </source>
</evidence>
<accession>A0A6M0RR53</accession>
<feature type="transmembrane region" description="Helical" evidence="8">
    <location>
        <begin position="407"/>
        <end position="432"/>
    </location>
</feature>
<dbReference type="Pfam" id="PF00909">
    <property type="entry name" value="Ammonium_transp"/>
    <property type="match status" value="1"/>
</dbReference>
<evidence type="ECO:0000256" key="4">
    <source>
        <dbReference type="ARBA" id="ARBA00022692"/>
    </source>
</evidence>
<dbReference type="PANTHER" id="PTHR11730:SF89">
    <property type="entry name" value="AMMONIUM TRANSPORTER SLL0108-RELATED"/>
    <property type="match status" value="1"/>
</dbReference>
<feature type="transmembrane region" description="Helical" evidence="8">
    <location>
        <begin position="143"/>
        <end position="161"/>
    </location>
</feature>
<dbReference type="GO" id="GO:0008519">
    <property type="term" value="F:ammonium channel activity"/>
    <property type="evidence" value="ECO:0007669"/>
    <property type="project" value="InterPro"/>
</dbReference>
<dbReference type="PANTHER" id="PTHR11730">
    <property type="entry name" value="AMMONIUM TRANSPORTER"/>
    <property type="match status" value="1"/>
</dbReference>
<feature type="transmembrane region" description="Helical" evidence="8">
    <location>
        <begin position="328"/>
        <end position="349"/>
    </location>
</feature>
<reference evidence="10 11" key="1">
    <citation type="journal article" date="2020" name="Microb. Ecol.">
        <title>Ecogenomics of the Marine Benthic Filamentous Cyanobacterium Adonisia.</title>
        <authorList>
            <person name="Walter J.M."/>
            <person name="Coutinho F.H."/>
            <person name="Leomil L."/>
            <person name="Hargreaves P.I."/>
            <person name="Campeao M.E."/>
            <person name="Vieira V.V."/>
            <person name="Silva B.S."/>
            <person name="Fistarol G.O."/>
            <person name="Salomon P.S."/>
            <person name="Sawabe T."/>
            <person name="Mino S."/>
            <person name="Hosokawa M."/>
            <person name="Miyashita H."/>
            <person name="Maruyama F."/>
            <person name="van Verk M.C."/>
            <person name="Dutilh B.E."/>
            <person name="Thompson C.C."/>
            <person name="Thompson F.L."/>
        </authorList>
    </citation>
    <scope>NUCLEOTIDE SEQUENCE [LARGE SCALE GENOMIC DNA]</scope>
    <source>
        <strain evidence="10 11">CCMR0081</strain>
    </source>
</reference>
<dbReference type="EMBL" id="QXHD01000004">
    <property type="protein sequence ID" value="NEZ58273.1"/>
    <property type="molecule type" value="Genomic_DNA"/>
</dbReference>
<organism evidence="10 11">
    <name type="scientific">Adonisia turfae CCMR0081</name>
    <dbReference type="NCBI Taxonomy" id="2292702"/>
    <lineage>
        <taxon>Bacteria</taxon>
        <taxon>Bacillati</taxon>
        <taxon>Cyanobacteriota</taxon>
        <taxon>Adonisia</taxon>
        <taxon>Adonisia turfae</taxon>
    </lineage>
</organism>
<comment type="subcellular location">
    <subcellularLocation>
        <location evidence="8">Cell membrane</location>
        <topology evidence="8">Multi-pass membrane protein</topology>
    </subcellularLocation>
    <subcellularLocation>
        <location evidence="1">Membrane</location>
        <topology evidence="1">Multi-pass membrane protein</topology>
    </subcellularLocation>
</comment>
<keyword evidence="5 8" id="KW-1133">Transmembrane helix</keyword>
<dbReference type="InterPro" id="IPR001905">
    <property type="entry name" value="Ammonium_transpt"/>
</dbReference>
<dbReference type="Gene3D" id="1.10.3430.10">
    <property type="entry name" value="Ammonium transporter AmtB like domains"/>
    <property type="match status" value="1"/>
</dbReference>
<feature type="transmembrane region" description="Helical" evidence="8">
    <location>
        <begin position="78"/>
        <end position="98"/>
    </location>
</feature>
<evidence type="ECO:0000313" key="10">
    <source>
        <dbReference type="EMBL" id="NEZ58273.1"/>
    </source>
</evidence>
<feature type="transmembrane region" description="Helical" evidence="8">
    <location>
        <begin position="42"/>
        <end position="66"/>
    </location>
</feature>
<feature type="transmembrane region" description="Helical" evidence="8">
    <location>
        <begin position="244"/>
        <end position="261"/>
    </location>
</feature>
<dbReference type="GO" id="GO:0097272">
    <property type="term" value="P:ammonium homeostasis"/>
    <property type="evidence" value="ECO:0007669"/>
    <property type="project" value="TreeGrafter"/>
</dbReference>
<feature type="transmembrane region" description="Helical" evidence="8">
    <location>
        <begin position="305"/>
        <end position="322"/>
    </location>
</feature>
<evidence type="ECO:0000256" key="1">
    <source>
        <dbReference type="ARBA" id="ARBA00004141"/>
    </source>
</evidence>
<feature type="transmembrane region" description="Helical" evidence="8">
    <location>
        <begin position="168"/>
        <end position="191"/>
    </location>
</feature>
<comment type="caution">
    <text evidence="10">The sequence shown here is derived from an EMBL/GenBank/DDBJ whole genome shotgun (WGS) entry which is preliminary data.</text>
</comment>
<feature type="transmembrane region" description="Helical" evidence="8">
    <location>
        <begin position="361"/>
        <end position="380"/>
    </location>
</feature>
<dbReference type="PROSITE" id="PS01219">
    <property type="entry name" value="AMMONIUM_TRANSP"/>
    <property type="match status" value="1"/>
</dbReference>
<feature type="transmembrane region" description="Helical" evidence="8">
    <location>
        <begin position="273"/>
        <end position="298"/>
    </location>
</feature>
<name>A0A6M0RR53_9CYAN</name>
<protein>
    <recommendedName>
        <fullName evidence="8">Ammonium transporter</fullName>
    </recommendedName>
</protein>
<keyword evidence="11" id="KW-1185">Reference proteome</keyword>
<comment type="similarity">
    <text evidence="2 8">Belongs to the ammonia transporter channel (TC 1.A.11.2) family.</text>
</comment>
<sequence length="490" mass="52040">MGWQPTLLLVIAIWLVWNGAVLAADTTPESLPESLQVTVDTIWVLLCAILVFFMNAGFAMLETGFCQSKNAVNILTKNVIVFGVVSLCFWAVGFALMFGDGNAVIGYSGFFLQGLDLSPLTDEHYSGVFDSLAWAGIPLDAKFFFQLVFAGTAATIVSGAVAERISFLAFFTFSAVLSLVIYPMVGHWIWGGGFLQTMGFWDFSGSTVVHSVGGWAALTGAWLLGPRVGRYRPHGENTIPGHNLAISTLGGLILWFGWFGFNAGSSMTADPAIASRIILTTNLSASTGAVAAAVISWLITSKPSLSMIINGALAGLVSITAGCAYVTSIGAIIIGFIGGMFAVFAAGLFNQLRIDDPVGALPVHLVGGIWGTIAVGLFSVGPNINDWHSETSGPALGFLLGGDIKPVLIQITGIVIVAAFVSISTLFSWFMLRIIFGLRVSHQAESTGLDLSEHGLEAYPEFSQRSLPLNNLFHSVKDNVMKSNTSTLNH</sequence>
<evidence type="ECO:0000256" key="7">
    <source>
        <dbReference type="ARBA" id="ARBA00023177"/>
    </source>
</evidence>
<evidence type="ECO:0000256" key="2">
    <source>
        <dbReference type="ARBA" id="ARBA00005887"/>
    </source>
</evidence>
<feature type="domain" description="Ammonium transporter AmtB-like" evidence="9">
    <location>
        <begin position="43"/>
        <end position="459"/>
    </location>
</feature>
<evidence type="ECO:0000259" key="9">
    <source>
        <dbReference type="Pfam" id="PF00909"/>
    </source>
</evidence>
<feature type="transmembrane region" description="Helical" evidence="8">
    <location>
        <begin position="203"/>
        <end position="224"/>
    </location>
</feature>
<dbReference type="SUPFAM" id="SSF111352">
    <property type="entry name" value="Ammonium transporter"/>
    <property type="match status" value="1"/>
</dbReference>
<dbReference type="InterPro" id="IPR024041">
    <property type="entry name" value="NH4_transpt_AmtB-like_dom"/>
</dbReference>
<keyword evidence="3 8" id="KW-0813">Transport</keyword>
<dbReference type="InterPro" id="IPR029020">
    <property type="entry name" value="Ammonium/urea_transptr"/>
</dbReference>
<dbReference type="InterPro" id="IPR018047">
    <property type="entry name" value="Ammonium_transpt_CS"/>
</dbReference>
<gene>
    <name evidence="10" type="ORF">DXZ20_22040</name>
</gene>
<keyword evidence="4 8" id="KW-0812">Transmembrane</keyword>
<proteinExistence type="inferred from homology"/>
<dbReference type="GO" id="GO:0005886">
    <property type="term" value="C:plasma membrane"/>
    <property type="evidence" value="ECO:0007669"/>
    <property type="project" value="UniProtKB-SubCell"/>
</dbReference>
<dbReference type="NCBIfam" id="TIGR00836">
    <property type="entry name" value="amt"/>
    <property type="match status" value="1"/>
</dbReference>
<evidence type="ECO:0000256" key="5">
    <source>
        <dbReference type="ARBA" id="ARBA00022989"/>
    </source>
</evidence>
<dbReference type="FunFam" id="1.10.3430.10:FF:000008">
    <property type="entry name" value="Ammonium transporter"/>
    <property type="match status" value="1"/>
</dbReference>
<keyword evidence="7 8" id="KW-0924">Ammonia transport</keyword>
<keyword evidence="6 8" id="KW-0472">Membrane</keyword>